<dbReference type="Pfam" id="PF00628">
    <property type="entry name" value="PHD"/>
    <property type="match status" value="1"/>
</dbReference>
<comment type="caution">
    <text evidence="7">The sequence shown here is derived from an EMBL/GenBank/DDBJ whole genome shotgun (WGS) entry which is preliminary data.</text>
</comment>
<keyword evidence="2 4" id="KW-0863">Zinc-finger</keyword>
<dbReference type="GO" id="GO:0008168">
    <property type="term" value="F:methyltransferase activity"/>
    <property type="evidence" value="ECO:0007669"/>
    <property type="project" value="UniProtKB-KW"/>
</dbReference>
<organism evidence="7 8">
    <name type="scientific">Tetrabaena socialis</name>
    <dbReference type="NCBI Taxonomy" id="47790"/>
    <lineage>
        <taxon>Eukaryota</taxon>
        <taxon>Viridiplantae</taxon>
        <taxon>Chlorophyta</taxon>
        <taxon>core chlorophytes</taxon>
        <taxon>Chlorophyceae</taxon>
        <taxon>CS clade</taxon>
        <taxon>Chlamydomonadales</taxon>
        <taxon>Tetrabaenaceae</taxon>
        <taxon>Tetrabaena</taxon>
    </lineage>
</organism>
<keyword evidence="3" id="KW-0862">Zinc</keyword>
<evidence type="ECO:0000256" key="3">
    <source>
        <dbReference type="ARBA" id="ARBA00022833"/>
    </source>
</evidence>
<feature type="compositionally biased region" description="Gly residues" evidence="5">
    <location>
        <begin position="47"/>
        <end position="65"/>
    </location>
</feature>
<feature type="region of interest" description="Disordered" evidence="5">
    <location>
        <begin position="1"/>
        <end position="99"/>
    </location>
</feature>
<proteinExistence type="predicted"/>
<feature type="compositionally biased region" description="Low complexity" evidence="5">
    <location>
        <begin position="1"/>
        <end position="15"/>
    </location>
</feature>
<feature type="compositionally biased region" description="Basic residues" evidence="5">
    <location>
        <begin position="66"/>
        <end position="75"/>
    </location>
</feature>
<gene>
    <name evidence="7" type="ORF">TSOC_014347</name>
</gene>
<dbReference type="Gene3D" id="2.60.120.650">
    <property type="entry name" value="Cupin"/>
    <property type="match status" value="1"/>
</dbReference>
<feature type="compositionally biased region" description="Low complexity" evidence="5">
    <location>
        <begin position="283"/>
        <end position="303"/>
    </location>
</feature>
<evidence type="ECO:0000259" key="6">
    <source>
        <dbReference type="PROSITE" id="PS50016"/>
    </source>
</evidence>
<evidence type="ECO:0000256" key="2">
    <source>
        <dbReference type="ARBA" id="ARBA00022771"/>
    </source>
</evidence>
<reference evidence="7 8" key="1">
    <citation type="journal article" date="2017" name="Mol. Biol. Evol.">
        <title>The 4-celled Tetrabaena socialis nuclear genome reveals the essential components for genetic control of cell number at the origin of multicellularity in the volvocine lineage.</title>
        <authorList>
            <person name="Featherston J."/>
            <person name="Arakaki Y."/>
            <person name="Hanschen E.R."/>
            <person name="Ferris P.J."/>
            <person name="Michod R.E."/>
            <person name="Olson B.J.S.C."/>
            <person name="Nozaki H."/>
            <person name="Durand P.M."/>
        </authorList>
    </citation>
    <scope>NUCLEOTIDE SEQUENCE [LARGE SCALE GENOMIC DNA]</scope>
    <source>
        <strain evidence="7 8">NIES-571</strain>
    </source>
</reference>
<dbReference type="InterPro" id="IPR019786">
    <property type="entry name" value="Zinc_finger_PHD-type_CS"/>
</dbReference>
<dbReference type="Gene3D" id="3.30.40.10">
    <property type="entry name" value="Zinc/RING finger domain, C3HC4 (zinc finger)"/>
    <property type="match status" value="1"/>
</dbReference>
<dbReference type="Proteomes" id="UP000236333">
    <property type="component" value="Unassembled WGS sequence"/>
</dbReference>
<dbReference type="InterPro" id="IPR011011">
    <property type="entry name" value="Znf_FYVE_PHD"/>
</dbReference>
<dbReference type="PROSITE" id="PS01359">
    <property type="entry name" value="ZF_PHD_1"/>
    <property type="match status" value="1"/>
</dbReference>
<feature type="non-terminal residue" evidence="7">
    <location>
        <position position="1"/>
    </location>
</feature>
<evidence type="ECO:0000313" key="7">
    <source>
        <dbReference type="EMBL" id="PNG99862.1"/>
    </source>
</evidence>
<dbReference type="InterPro" id="IPR001965">
    <property type="entry name" value="Znf_PHD"/>
</dbReference>
<dbReference type="PANTHER" id="PTHR47162">
    <property type="entry name" value="OS02G0192300 PROTEIN"/>
    <property type="match status" value="1"/>
</dbReference>
<keyword evidence="7" id="KW-0489">Methyltransferase</keyword>
<dbReference type="PROSITE" id="PS50016">
    <property type="entry name" value="ZF_PHD_2"/>
    <property type="match status" value="1"/>
</dbReference>
<dbReference type="GO" id="GO:0032259">
    <property type="term" value="P:methylation"/>
    <property type="evidence" value="ECO:0007669"/>
    <property type="project" value="UniProtKB-KW"/>
</dbReference>
<evidence type="ECO:0000256" key="5">
    <source>
        <dbReference type="SAM" id="MobiDB-lite"/>
    </source>
</evidence>
<dbReference type="AlphaFoldDB" id="A0A2J7ZHW2"/>
<keyword evidence="1" id="KW-0479">Metal-binding</keyword>
<dbReference type="SMART" id="SM00249">
    <property type="entry name" value="PHD"/>
    <property type="match status" value="1"/>
</dbReference>
<sequence length="430" mass="44141">RGGSPSPVRGPSGASTGAGRPRSAGRYGPDSRAPGRRPSAPLTAGGRDNGGPAGGAAASGGGGRGGRGRGGRGHPRRDDVAADAGAADGAASDDGGGSSSGDLATLVCERCAGGQQEDQILLCDRCDRGFHLFCLDPPLAAVPEGDWLCPPCRAEEEREGGGGAGRGARGEDMRLGEFEAHAAAFRRSYWGGEVKAKRVTWDEVEAEFWRLVEEGEEEVEVLVAADLDTGQYGSGFPGPALLSSLPYYVSHKWNLNNFSRLAVRATFARVFDPLEDEAQETGAAAAAGAQQSQEAAAAASGAAAPPPASDGGPSPAPPQPQPQRRRRPVAAPLKAARSALDRAAVLRLPVDAALRAALSAAVVDATAFEMRVLSRLAAARASGLDHVPLAEPEVASWRSTGAALPLRPDVLATLEGMLQDHGGKHSRLQV</sequence>
<feature type="compositionally biased region" description="Pro residues" evidence="5">
    <location>
        <begin position="304"/>
        <end position="321"/>
    </location>
</feature>
<feature type="region of interest" description="Disordered" evidence="5">
    <location>
        <begin position="281"/>
        <end position="333"/>
    </location>
</feature>
<dbReference type="SUPFAM" id="SSF57903">
    <property type="entry name" value="FYVE/PHD zinc finger"/>
    <property type="match status" value="1"/>
</dbReference>
<keyword evidence="7" id="KW-0808">Transferase</keyword>
<dbReference type="CDD" id="cd15543">
    <property type="entry name" value="PHD_RSF1"/>
    <property type="match status" value="1"/>
</dbReference>
<feature type="compositionally biased region" description="Low complexity" evidence="5">
    <location>
        <begin position="82"/>
        <end position="93"/>
    </location>
</feature>
<dbReference type="OrthoDB" id="515259at2759"/>
<feature type="non-terminal residue" evidence="7">
    <location>
        <position position="430"/>
    </location>
</feature>
<dbReference type="InterPro" id="IPR013083">
    <property type="entry name" value="Znf_RING/FYVE/PHD"/>
</dbReference>
<evidence type="ECO:0000313" key="8">
    <source>
        <dbReference type="Proteomes" id="UP000236333"/>
    </source>
</evidence>
<dbReference type="EMBL" id="PGGS01002026">
    <property type="protein sequence ID" value="PNG99862.1"/>
    <property type="molecule type" value="Genomic_DNA"/>
</dbReference>
<feature type="domain" description="PHD-type" evidence="6">
    <location>
        <begin position="105"/>
        <end position="155"/>
    </location>
</feature>
<dbReference type="GO" id="GO:0008270">
    <property type="term" value="F:zinc ion binding"/>
    <property type="evidence" value="ECO:0007669"/>
    <property type="project" value="UniProtKB-KW"/>
</dbReference>
<protein>
    <submittedName>
        <fullName evidence="7">Lysine-specific demethylase lid</fullName>
    </submittedName>
</protein>
<evidence type="ECO:0000256" key="4">
    <source>
        <dbReference type="PROSITE-ProRule" id="PRU00146"/>
    </source>
</evidence>
<evidence type="ECO:0000256" key="1">
    <source>
        <dbReference type="ARBA" id="ARBA00022723"/>
    </source>
</evidence>
<dbReference type="InterPro" id="IPR019787">
    <property type="entry name" value="Znf_PHD-finger"/>
</dbReference>
<keyword evidence="8" id="KW-1185">Reference proteome</keyword>
<dbReference type="PANTHER" id="PTHR47162:SF10">
    <property type="entry name" value="METHYL-CPG-BINDING DOMAIN-CONTAINING PROTEIN 9 ISOFORM X1"/>
    <property type="match status" value="1"/>
</dbReference>
<accession>A0A2J7ZHW2</accession>
<name>A0A2J7ZHW2_9CHLO</name>